<comment type="caution">
    <text evidence="2">The sequence shown here is derived from an EMBL/GenBank/DDBJ whole genome shotgun (WGS) entry which is preliminary data.</text>
</comment>
<dbReference type="Pfam" id="PF14214">
    <property type="entry name" value="Helitron_like_N"/>
    <property type="match status" value="1"/>
</dbReference>
<feature type="domain" description="Helitron helicase-like" evidence="1">
    <location>
        <begin position="321"/>
        <end position="488"/>
    </location>
</feature>
<dbReference type="GeneID" id="89951825"/>
<evidence type="ECO:0000313" key="3">
    <source>
        <dbReference type="Proteomes" id="UP001304243"/>
    </source>
</evidence>
<accession>A0AAN7I3N4</accession>
<keyword evidence="3" id="KW-1185">Reference proteome</keyword>
<dbReference type="EMBL" id="JASEJX010000011">
    <property type="protein sequence ID" value="KAK4520011.1"/>
    <property type="molecule type" value="Genomic_DNA"/>
</dbReference>
<reference evidence="2 3" key="1">
    <citation type="submission" date="2022-11" db="EMBL/GenBank/DDBJ databases">
        <title>Mucor velutinosus strain NIH1002 WGS.</title>
        <authorList>
            <person name="Subramanian P."/>
            <person name="Mullikin J.C."/>
            <person name="Segre J.A."/>
            <person name="Zelazny A.M."/>
        </authorList>
    </citation>
    <scope>NUCLEOTIDE SEQUENCE [LARGE SCALE GENOMIC DNA]</scope>
    <source>
        <strain evidence="2 3">NIH1002</strain>
    </source>
</reference>
<protein>
    <submittedName>
        <fullName evidence="2">Methylenetetrahydrofolate reductase 1</fullName>
        <ecNumber evidence="2">1.5.1.20</ecNumber>
    </submittedName>
</protein>
<proteinExistence type="predicted"/>
<evidence type="ECO:0000313" key="2">
    <source>
        <dbReference type="EMBL" id="KAK4520011.1"/>
    </source>
</evidence>
<dbReference type="InterPro" id="IPR025476">
    <property type="entry name" value="Helitron_helicase-like"/>
</dbReference>
<evidence type="ECO:0000259" key="1">
    <source>
        <dbReference type="Pfam" id="PF14214"/>
    </source>
</evidence>
<dbReference type="EC" id="1.5.1.20" evidence="2"/>
<keyword evidence="2" id="KW-0560">Oxidoreductase</keyword>
<organism evidence="2 3">
    <name type="scientific">Mucor velutinosus</name>
    <dbReference type="NCBI Taxonomy" id="708070"/>
    <lineage>
        <taxon>Eukaryota</taxon>
        <taxon>Fungi</taxon>
        <taxon>Fungi incertae sedis</taxon>
        <taxon>Mucoromycota</taxon>
        <taxon>Mucoromycotina</taxon>
        <taxon>Mucoromycetes</taxon>
        <taxon>Mucorales</taxon>
        <taxon>Mucorineae</taxon>
        <taxon>Mucoraceae</taxon>
        <taxon>Mucor</taxon>
    </lineage>
</organism>
<name>A0AAN7I3N4_9FUNG</name>
<dbReference type="RefSeq" id="XP_064686677.1">
    <property type="nucleotide sequence ID" value="XM_064827393.1"/>
</dbReference>
<dbReference type="AlphaFoldDB" id="A0AAN7I3N4"/>
<dbReference type="Proteomes" id="UP001304243">
    <property type="component" value="Unassembled WGS sequence"/>
</dbReference>
<dbReference type="GO" id="GO:0004489">
    <property type="term" value="F:methylenetetrahydrofolate reductase [NAD(P)H] activity"/>
    <property type="evidence" value="ECO:0007669"/>
    <property type="project" value="UniProtKB-EC"/>
</dbReference>
<gene>
    <name evidence="2" type="primary">MET12</name>
    <name evidence="2" type="ORF">ATC70_008139</name>
</gene>
<sequence length="779" mass="89714">MELQQIKKFHGFCMYGPEAFCAICLRFMYPEEVKMYHRSNMRFPCEDWGRAPLTTWPVKWIELDSMYPYNFTKFNLDGPIVCVECSKLDPPFKKSLKYPGDIPVSVASLNYREKSMVSPIKLMTQITRKSTITTGRIGHYEMKGYLALKSNYEFASVVYGGMIGLPYRRGLQHVDIDKVKKAYMDLCQVNPLLSQCMLDMDKAAETVEYHVRENKKFIDMQNWRDNILMPTENVSPMAAQVPFNDLVIGRLHDQAISMGHPSLMMLLFPYLFVNGTGHYSMVNDKDLEVYIDNQVISEERGGVASSRQHYTFGRYSKQQLLNVDRRFARDPAFFFWCFDYKEEMNIHSAKRHTVRSSGRDLTKNDLVDGDGYYKYSNVTIVPHNIITSSYAYKRSHYLDLKTMCDNLGAPQLFLTFSCDDSAAFLKSGIGLKETWRDPVMFASLFQRKWKKFLRVLHKHFGPTVGGITDWCYVLEIQDRGSPHMHMVLWTKKSADELLSDDSVVCARFPPINSPFHNKFPMCLILMKMIMLFTREELLYVPGVIGVPDYESESEFGSASGFKLTRLTAGDKVNIKAKYDGLDVRKMRKLSTGTVAEEKMRERALKEDYEHLLSRQKSGRKMDHLFLYKNNELGCGECGLVGGVNTTKELSDANFKMPRVMRDMLIKLVGLSPALKRDLVITGFYIGEMKLKMVVLDSPCGYVTRYDVMNDSLYPEDKCQLYRKLSVVVRVIVGARKLMEQTAFKLMNDTTEISVGKHQVEHMIPSFISNSSNKKRKQEL</sequence>